<evidence type="ECO:0000313" key="3">
    <source>
        <dbReference type="Proteomes" id="UP000240638"/>
    </source>
</evidence>
<reference evidence="2 3" key="1">
    <citation type="submission" date="2018-03" db="EMBL/GenBank/DDBJ databases">
        <title>Whole genome analyses suggest that Burkholderia sensu lato contains two further novel genera in the rhizoxinica-symbiotica group Mycetohabitans gen. nov., and Trinickia gen. nov.: implications for the evolution of diazotrophy and nodulation in the Burkholderiaceae.</title>
        <authorList>
            <person name="Estrada De Los Santos P."/>
            <person name="Palmer M."/>
            <person name="Chavez-Ramirez B."/>
            <person name="Steenkamp E.T."/>
            <person name="Hirsch A.M."/>
            <person name="Manyaka P."/>
            <person name="Maluk M."/>
            <person name="Lafos M."/>
            <person name="Crook M."/>
            <person name="Gross E."/>
            <person name="Simon M.F."/>
            <person name="Bueno Dos Reis Junior F."/>
            <person name="Poole P.S."/>
            <person name="Venter S.N."/>
            <person name="James E.K."/>
        </authorList>
    </citation>
    <scope>NUCLEOTIDE SEQUENCE [LARGE SCALE GENOMIC DNA]</scope>
    <source>
        <strain evidence="2 3">JPY-366</strain>
    </source>
</reference>
<comment type="caution">
    <text evidence="2">The sequence shown here is derived from an EMBL/GenBank/DDBJ whole genome shotgun (WGS) entry which is preliminary data.</text>
</comment>
<protein>
    <submittedName>
        <fullName evidence="2">Carboxymethylenebutenolidase</fullName>
    </submittedName>
</protein>
<dbReference type="InterPro" id="IPR002925">
    <property type="entry name" value="Dienelactn_hydro"/>
</dbReference>
<gene>
    <name evidence="2" type="ORF">C9I57_24535</name>
</gene>
<dbReference type="Proteomes" id="UP000240638">
    <property type="component" value="Unassembled WGS sequence"/>
</dbReference>
<dbReference type="Gene3D" id="3.40.50.1820">
    <property type="entry name" value="alpha/beta hydrolase"/>
    <property type="match status" value="1"/>
</dbReference>
<evidence type="ECO:0000259" key="1">
    <source>
        <dbReference type="Pfam" id="PF01738"/>
    </source>
</evidence>
<sequence length="234" mass="25063">MNVTSQWIDIESDDGGRFQGYLSLPRTGRGPGIVIIQEIFGVNGHIRSVVEQYALAGYVALAPDIFWRSERRVELTYEGADRDKGIALMQKTDVSKTVADLGAAARTLKSRPEVTGGKVGAIGYCFGGQLAYLLAAQGSVDAAVAYYGGGIQNKLDEAGKVRAPILFHYAEKDGSIPLDAVERVKASFAGKANAEFHVYPGAGHGFNCTDRSSYDQRSSALALGRTLTFLSAHL</sequence>
<name>A0A2T3XNM5_9BURK</name>
<dbReference type="PANTHER" id="PTHR46623">
    <property type="entry name" value="CARBOXYMETHYLENEBUTENOLIDASE-RELATED"/>
    <property type="match status" value="1"/>
</dbReference>
<dbReference type="EMBL" id="PYUC01000014">
    <property type="protein sequence ID" value="PTB18126.1"/>
    <property type="molecule type" value="Genomic_DNA"/>
</dbReference>
<accession>A0A2T3XNM5</accession>
<dbReference type="SUPFAM" id="SSF53474">
    <property type="entry name" value="alpha/beta-Hydrolases"/>
    <property type="match status" value="1"/>
</dbReference>
<evidence type="ECO:0000313" key="2">
    <source>
        <dbReference type="EMBL" id="PTB18126.1"/>
    </source>
</evidence>
<dbReference type="Pfam" id="PF01738">
    <property type="entry name" value="DLH"/>
    <property type="match status" value="1"/>
</dbReference>
<dbReference type="PANTHER" id="PTHR46623:SF6">
    <property type="entry name" value="ALPHA_BETA-HYDROLASES SUPERFAMILY PROTEIN"/>
    <property type="match status" value="1"/>
</dbReference>
<organism evidence="2 3">
    <name type="scientific">Trinickia symbiotica</name>
    <dbReference type="NCBI Taxonomy" id="863227"/>
    <lineage>
        <taxon>Bacteria</taxon>
        <taxon>Pseudomonadati</taxon>
        <taxon>Pseudomonadota</taxon>
        <taxon>Betaproteobacteria</taxon>
        <taxon>Burkholderiales</taxon>
        <taxon>Burkholderiaceae</taxon>
        <taxon>Trinickia</taxon>
    </lineage>
</organism>
<dbReference type="AlphaFoldDB" id="A0A2T3XNM5"/>
<dbReference type="InterPro" id="IPR051049">
    <property type="entry name" value="Dienelactone_hydrolase-like"/>
</dbReference>
<proteinExistence type="predicted"/>
<dbReference type="InterPro" id="IPR029058">
    <property type="entry name" value="AB_hydrolase_fold"/>
</dbReference>
<dbReference type="GO" id="GO:0016787">
    <property type="term" value="F:hydrolase activity"/>
    <property type="evidence" value="ECO:0007669"/>
    <property type="project" value="InterPro"/>
</dbReference>
<feature type="domain" description="Dienelactone hydrolase" evidence="1">
    <location>
        <begin position="18"/>
        <end position="233"/>
    </location>
</feature>